<evidence type="ECO:0000256" key="1">
    <source>
        <dbReference type="SAM" id="Phobius"/>
    </source>
</evidence>
<dbReference type="InterPro" id="IPR021878">
    <property type="entry name" value="TgpA_N"/>
</dbReference>
<dbReference type="eggNOG" id="COG1305">
    <property type="taxonomic scope" value="Bacteria"/>
</dbReference>
<dbReference type="PANTHER" id="PTHR42736">
    <property type="entry name" value="PROTEIN-GLUTAMINE GAMMA-GLUTAMYLTRANSFERASE"/>
    <property type="match status" value="1"/>
</dbReference>
<dbReference type="Pfam" id="PF01841">
    <property type="entry name" value="Transglut_core"/>
    <property type="match status" value="1"/>
</dbReference>
<dbReference type="SUPFAM" id="SSF54001">
    <property type="entry name" value="Cysteine proteinases"/>
    <property type="match status" value="1"/>
</dbReference>
<keyword evidence="1" id="KW-1133">Transmembrane helix</keyword>
<feature type="transmembrane region" description="Helical" evidence="1">
    <location>
        <begin position="48"/>
        <end position="66"/>
    </location>
</feature>
<proteinExistence type="predicted"/>
<dbReference type="EMBL" id="CP001707">
    <property type="protein sequence ID" value="ACV27382.1"/>
    <property type="molecule type" value="Genomic_DNA"/>
</dbReference>
<dbReference type="HOGENOM" id="CLU_012397_0_0_6"/>
<protein>
    <submittedName>
        <fullName evidence="3">Transglutaminase domain protein</fullName>
    </submittedName>
</protein>
<gene>
    <name evidence="3" type="ordered locus">Kkor_1972</name>
</gene>
<dbReference type="Pfam" id="PF11992">
    <property type="entry name" value="TgpA_N"/>
    <property type="match status" value="1"/>
</dbReference>
<keyword evidence="1" id="KW-0812">Transmembrane</keyword>
<dbReference type="STRING" id="523791.Kkor_1972"/>
<feature type="transmembrane region" description="Helical" evidence="1">
    <location>
        <begin position="146"/>
        <end position="167"/>
    </location>
</feature>
<accession>C7R6F4</accession>
<dbReference type="SMART" id="SM00460">
    <property type="entry name" value="TGc"/>
    <property type="match status" value="1"/>
</dbReference>
<reference evidence="3" key="1">
    <citation type="journal article" date="2009" name="Stand. Genomic Sci.">
        <title>Complete genome sequence of Kangiella koreensis type strain (SW-125).</title>
        <authorList>
            <person name="Han C."/>
            <person name="Sikorski J."/>
            <person name="Lapidus A."/>
            <person name="Nolan M."/>
            <person name="Glavina Del Rio T."/>
            <person name="Tice H."/>
            <person name="Cheng J.F."/>
            <person name="Lucas S."/>
            <person name="Chen F."/>
            <person name="Copeland A."/>
            <person name="Ivanova N."/>
            <person name="Mavromatis K."/>
            <person name="Ovchinnikova G."/>
            <person name="Pati A."/>
            <person name="Bruce D."/>
            <person name="Goodwin L."/>
            <person name="Pitluck S."/>
            <person name="Chen A."/>
            <person name="Palaniappan K."/>
            <person name="Land M."/>
            <person name="Hauser L."/>
            <person name="Chang Y.J."/>
            <person name="Jeffries C.D."/>
            <person name="Chain P."/>
            <person name="Saunders E."/>
            <person name="Brettin T."/>
            <person name="Goker M."/>
            <person name="Tindall B.J."/>
            <person name="Bristow J."/>
            <person name="Eisen J.A."/>
            <person name="Markowitz V."/>
            <person name="Hugenholtz P."/>
            <person name="Kyrpides N.C."/>
            <person name="Klenk H.P."/>
            <person name="Detter J.C."/>
        </authorList>
    </citation>
    <scope>NUCLEOTIDE SEQUENCE [LARGE SCALE GENOMIC DNA]</scope>
    <source>
        <strain evidence="3">DSM 16069</strain>
    </source>
</reference>
<feature type="transmembrane region" description="Helical" evidence="1">
    <location>
        <begin position="179"/>
        <end position="198"/>
    </location>
</feature>
<keyword evidence="1" id="KW-0472">Membrane</keyword>
<dbReference type="Gene3D" id="3.10.620.30">
    <property type="match status" value="1"/>
</dbReference>
<dbReference type="Proteomes" id="UP000001231">
    <property type="component" value="Chromosome"/>
</dbReference>
<dbReference type="AlphaFoldDB" id="C7R6F4"/>
<sequence length="674" mass="77448">MFKCFGVDGVISELPIMNTQSLPLTRHGIVPLLIMVQAVVLMPLWFHLPAWISASTIALLLTRYVIYKKSLKLPSWLILMLALCALGGVFLYFRTISGREAGVGLICLMYTFKLLEAKNYRDGALILFISFFILVTAFLYDESILMGAYLLISMMAILMGLIALNSVKGVAGIRHLGKVSGVALLQALPIMLILFFLFPRLSGPLWAMPSNLEAGMGIDDEMSPGAISTLYGFDDISFRVDFDGKAPPINQMYWRGLVLSEFDGIAWKIGVESPIRGESYPTGEPTYSYRVQLEPHNRRWIFGLEDLIEPPKERVYLFNNYTWRRAQRVTQRLLYQAQSYQLDYSKVDMSQWQRQLNTQLPGNGNDQTKEWAISEYEKVGDPEEFIRYVLSYIRQQNYHYTLLPEVIEQNVVDGFWLNSREGYCEHYASAFVFIMRAAGIPSRVVTGYQGGEYNPYGDYYIIRQKDAHAWTEVWLEGEGWRRVDPTAAIHPSRVDDSLLNQTSSRDDWFADFDSLTTTDSEIARNVWQQISLRWDAMQSFWNESLMGYDKDMQFSWLSDLGVKKNQWRYLGYALLATILLAGAGFGLWILSQAKSRDKVERAYRYFQQTLAKKGVEVKLNEGPKDLLIRIKKEHPEHYAKAVPVIKRYISIRYQKEKSSVRSQQSFIKAAKAYH</sequence>
<dbReference type="InterPro" id="IPR002931">
    <property type="entry name" value="Transglutaminase-like"/>
</dbReference>
<evidence type="ECO:0000313" key="4">
    <source>
        <dbReference type="Proteomes" id="UP000001231"/>
    </source>
</evidence>
<name>C7R6F4_KANKD</name>
<evidence type="ECO:0000259" key="2">
    <source>
        <dbReference type="SMART" id="SM00460"/>
    </source>
</evidence>
<dbReference type="InterPro" id="IPR052901">
    <property type="entry name" value="Bact_TGase-like"/>
</dbReference>
<feature type="transmembrane region" description="Helical" evidence="1">
    <location>
        <begin position="73"/>
        <end position="93"/>
    </location>
</feature>
<keyword evidence="4" id="KW-1185">Reference proteome</keyword>
<dbReference type="InterPro" id="IPR038765">
    <property type="entry name" value="Papain-like_cys_pep_sf"/>
</dbReference>
<dbReference type="KEGG" id="kko:Kkor_1972"/>
<dbReference type="InParanoid" id="C7R6F4"/>
<feature type="transmembrane region" description="Helical" evidence="1">
    <location>
        <begin position="123"/>
        <end position="140"/>
    </location>
</feature>
<feature type="domain" description="Transglutaminase-like" evidence="2">
    <location>
        <begin position="416"/>
        <end position="487"/>
    </location>
</feature>
<evidence type="ECO:0000313" key="3">
    <source>
        <dbReference type="EMBL" id="ACV27382.1"/>
    </source>
</evidence>
<organism evidence="3 4">
    <name type="scientific">Kangiella koreensis (strain DSM 16069 / JCM 12317 / KCTC 12182 / SW-125)</name>
    <dbReference type="NCBI Taxonomy" id="523791"/>
    <lineage>
        <taxon>Bacteria</taxon>
        <taxon>Pseudomonadati</taxon>
        <taxon>Pseudomonadota</taxon>
        <taxon>Gammaproteobacteria</taxon>
        <taxon>Kangiellales</taxon>
        <taxon>Kangiellaceae</taxon>
        <taxon>Kangiella</taxon>
    </lineage>
</organism>
<dbReference type="PANTHER" id="PTHR42736:SF1">
    <property type="entry name" value="PROTEIN-GLUTAMINE GAMMA-GLUTAMYLTRANSFERASE"/>
    <property type="match status" value="1"/>
</dbReference>
<feature type="transmembrane region" description="Helical" evidence="1">
    <location>
        <begin position="569"/>
        <end position="590"/>
    </location>
</feature>